<organism evidence="2">
    <name type="scientific">hydrothermal vent metagenome</name>
    <dbReference type="NCBI Taxonomy" id="652676"/>
    <lineage>
        <taxon>unclassified sequences</taxon>
        <taxon>metagenomes</taxon>
        <taxon>ecological metagenomes</taxon>
    </lineage>
</organism>
<feature type="non-terminal residue" evidence="2">
    <location>
        <position position="41"/>
    </location>
</feature>
<reference evidence="2" key="1">
    <citation type="submission" date="2018-06" db="EMBL/GenBank/DDBJ databases">
        <authorList>
            <person name="Zhirakovskaya E."/>
        </authorList>
    </citation>
    <scope>NUCLEOTIDE SEQUENCE</scope>
</reference>
<protein>
    <recommendedName>
        <fullName evidence="1">Response regulatory domain-containing protein</fullName>
    </recommendedName>
</protein>
<accession>A0A3B0UI45</accession>
<dbReference type="EMBL" id="UOET01000554">
    <property type="protein sequence ID" value="VAW30705.1"/>
    <property type="molecule type" value="Genomic_DNA"/>
</dbReference>
<name>A0A3B0UI45_9ZZZZ</name>
<dbReference type="AlphaFoldDB" id="A0A3B0UI45"/>
<gene>
    <name evidence="2" type="ORF">MNBD_BACTEROID07-364</name>
</gene>
<dbReference type="InterPro" id="IPR001789">
    <property type="entry name" value="Sig_transdc_resp-reg_receiver"/>
</dbReference>
<proteinExistence type="predicted"/>
<evidence type="ECO:0000259" key="1">
    <source>
        <dbReference type="PROSITE" id="PS50110"/>
    </source>
</evidence>
<feature type="domain" description="Response regulatory" evidence="1">
    <location>
        <begin position="6"/>
        <end position="41"/>
    </location>
</feature>
<dbReference type="GO" id="GO:0000160">
    <property type="term" value="P:phosphorelay signal transduction system"/>
    <property type="evidence" value="ECO:0007669"/>
    <property type="project" value="InterPro"/>
</dbReference>
<sequence>MKRPLKIFVVEDDLFYGELLKRHLALNPDNEVYLFKTGKEC</sequence>
<dbReference type="PROSITE" id="PS50110">
    <property type="entry name" value="RESPONSE_REGULATORY"/>
    <property type="match status" value="1"/>
</dbReference>
<evidence type="ECO:0000313" key="2">
    <source>
        <dbReference type="EMBL" id="VAW30705.1"/>
    </source>
</evidence>